<dbReference type="InterPro" id="IPR050834">
    <property type="entry name" value="Glycosyltransf_2"/>
</dbReference>
<dbReference type="Gene3D" id="3.90.550.10">
    <property type="entry name" value="Spore Coat Polysaccharide Biosynthesis Protein SpsA, Chain A"/>
    <property type="match status" value="1"/>
</dbReference>
<accession>A0A7G5BV04</accession>
<evidence type="ECO:0000313" key="2">
    <source>
        <dbReference type="EMBL" id="QMV40788.1"/>
    </source>
</evidence>
<dbReference type="RefSeq" id="WP_267875406.1">
    <property type="nucleotide sequence ID" value="NZ_CP041969.1"/>
</dbReference>
<dbReference type="AlphaFoldDB" id="A0A7G5BV04"/>
<name>A0A7G5BV04_9BACL</name>
<dbReference type="EMBL" id="CP041969">
    <property type="protein sequence ID" value="QMV40788.1"/>
    <property type="molecule type" value="Genomic_DNA"/>
</dbReference>
<dbReference type="Pfam" id="PF00535">
    <property type="entry name" value="Glycos_transf_2"/>
    <property type="match status" value="1"/>
</dbReference>
<gene>
    <name evidence="2" type="ORF">FPL14_05895</name>
</gene>
<keyword evidence="3" id="KW-1185">Reference proteome</keyword>
<keyword evidence="2" id="KW-0808">Transferase</keyword>
<dbReference type="PANTHER" id="PTHR43685:SF2">
    <property type="entry name" value="GLYCOSYLTRANSFERASE 2-LIKE DOMAIN-CONTAINING PROTEIN"/>
    <property type="match status" value="1"/>
</dbReference>
<proteinExistence type="predicted"/>
<evidence type="ECO:0000313" key="3">
    <source>
        <dbReference type="Proteomes" id="UP000515679"/>
    </source>
</evidence>
<evidence type="ECO:0000259" key="1">
    <source>
        <dbReference type="Pfam" id="PF00535"/>
    </source>
</evidence>
<reference evidence="2 3" key="1">
    <citation type="submission" date="2019-07" db="EMBL/GenBank/DDBJ databases">
        <authorList>
            <person name="Kim J.K."/>
            <person name="Cheong H.-M."/>
            <person name="Choi Y."/>
            <person name="Hwang K.J."/>
            <person name="Lee S."/>
            <person name="Choi C."/>
        </authorList>
    </citation>
    <scope>NUCLEOTIDE SEQUENCE [LARGE SCALE GENOMIC DNA]</scope>
    <source>
        <strain evidence="2 3">KS 22</strain>
    </source>
</reference>
<dbReference type="KEGG" id="cchl:FPL14_05895"/>
<dbReference type="Proteomes" id="UP000515679">
    <property type="component" value="Chromosome"/>
</dbReference>
<dbReference type="PANTHER" id="PTHR43685">
    <property type="entry name" value="GLYCOSYLTRANSFERASE"/>
    <property type="match status" value="1"/>
</dbReference>
<dbReference type="SUPFAM" id="SSF53448">
    <property type="entry name" value="Nucleotide-diphospho-sugar transferases"/>
    <property type="match status" value="1"/>
</dbReference>
<dbReference type="CDD" id="cd00761">
    <property type="entry name" value="Glyco_tranf_GTA_type"/>
    <property type="match status" value="1"/>
</dbReference>
<dbReference type="InterPro" id="IPR001173">
    <property type="entry name" value="Glyco_trans_2-like"/>
</dbReference>
<protein>
    <submittedName>
        <fullName evidence="2">Glycosyltransferase family 2 protein</fullName>
    </submittedName>
</protein>
<organism evidence="2 3">
    <name type="scientific">Cohnella cholangitidis</name>
    <dbReference type="NCBI Taxonomy" id="2598458"/>
    <lineage>
        <taxon>Bacteria</taxon>
        <taxon>Bacillati</taxon>
        <taxon>Bacillota</taxon>
        <taxon>Bacilli</taxon>
        <taxon>Bacillales</taxon>
        <taxon>Paenibacillaceae</taxon>
        <taxon>Cohnella</taxon>
    </lineage>
</organism>
<sequence length="258" mass="30701">MESPFLGNGTTHILDRRGAFAEGEGLSLVSIICCTMRPDYMENIFGNYDRQEYKDKQLIIILNRDDMDIQQWRAKAREYKNVKVYRVSEKYRLGKCLNYGIRKAKYDILAKFDDDDYYAPHYLAEAMEALSNKRVSVVGKYTSFVYFEEKNALMLYRKGGEKKYRRKVKGGTLVFKRSVWEKVRFDEDRANGCDVKFLRTCRNKRIRVYSVSRYNYVCVRRKDISTHTQKTGTKKYMRRCEMICRTRDYIPHISKNLD</sequence>
<feature type="domain" description="Glycosyltransferase 2-like" evidence="1">
    <location>
        <begin position="31"/>
        <end position="154"/>
    </location>
</feature>
<dbReference type="GO" id="GO:0016740">
    <property type="term" value="F:transferase activity"/>
    <property type="evidence" value="ECO:0007669"/>
    <property type="project" value="UniProtKB-KW"/>
</dbReference>
<dbReference type="InterPro" id="IPR029044">
    <property type="entry name" value="Nucleotide-diphossugar_trans"/>
</dbReference>